<feature type="non-terminal residue" evidence="1">
    <location>
        <position position="151"/>
    </location>
</feature>
<proteinExistence type="predicted"/>
<dbReference type="AlphaFoldDB" id="X6L761"/>
<dbReference type="EMBL" id="ASPP01050710">
    <property type="protein sequence ID" value="ETN97130.1"/>
    <property type="molecule type" value="Genomic_DNA"/>
</dbReference>
<comment type="caution">
    <text evidence="1">The sequence shown here is derived from an EMBL/GenBank/DDBJ whole genome shotgun (WGS) entry which is preliminary data.</text>
</comment>
<feature type="non-terminal residue" evidence="1">
    <location>
        <position position="1"/>
    </location>
</feature>
<keyword evidence="2" id="KW-1185">Reference proteome</keyword>
<organism evidence="1 2">
    <name type="scientific">Reticulomyxa filosa</name>
    <dbReference type="NCBI Taxonomy" id="46433"/>
    <lineage>
        <taxon>Eukaryota</taxon>
        <taxon>Sar</taxon>
        <taxon>Rhizaria</taxon>
        <taxon>Retaria</taxon>
        <taxon>Foraminifera</taxon>
        <taxon>Monothalamids</taxon>
        <taxon>Reticulomyxidae</taxon>
        <taxon>Reticulomyxa</taxon>
    </lineage>
</organism>
<evidence type="ECO:0000313" key="1">
    <source>
        <dbReference type="EMBL" id="ETN97130.1"/>
    </source>
</evidence>
<sequence length="151" mass="17613">EQKGCLGGARQDFNLLQTLFETKFGYEVFNAYNFENSKIELCSLNDIERFISRHCHTNGYDGLIFVWCGYERFKSNGVPDNKYFKNLFVSQTQCFVGKPKVLMNISYSRQRPDNRKISDTWLYNVHSDIFSICVNIPISSIEEHPVSLFIK</sequence>
<protein>
    <submittedName>
        <fullName evidence="1">Uncharacterized protein</fullName>
    </submittedName>
</protein>
<gene>
    <name evidence="1" type="ORF">RFI_40401</name>
</gene>
<dbReference type="Proteomes" id="UP000023152">
    <property type="component" value="Unassembled WGS sequence"/>
</dbReference>
<name>X6L761_RETFI</name>
<accession>X6L761</accession>
<reference evidence="1 2" key="1">
    <citation type="journal article" date="2013" name="Curr. Biol.">
        <title>The Genome of the Foraminiferan Reticulomyxa filosa.</title>
        <authorList>
            <person name="Glockner G."/>
            <person name="Hulsmann N."/>
            <person name="Schleicher M."/>
            <person name="Noegel A.A."/>
            <person name="Eichinger L."/>
            <person name="Gallinger C."/>
            <person name="Pawlowski J."/>
            <person name="Sierra R."/>
            <person name="Euteneuer U."/>
            <person name="Pillet L."/>
            <person name="Moustafa A."/>
            <person name="Platzer M."/>
            <person name="Groth M."/>
            <person name="Szafranski K."/>
            <person name="Schliwa M."/>
        </authorList>
    </citation>
    <scope>NUCLEOTIDE SEQUENCE [LARGE SCALE GENOMIC DNA]</scope>
</reference>
<evidence type="ECO:0000313" key="2">
    <source>
        <dbReference type="Proteomes" id="UP000023152"/>
    </source>
</evidence>